<keyword evidence="2 3" id="KW-0040">ANK repeat</keyword>
<dbReference type="SMART" id="SM00248">
    <property type="entry name" value="ANK"/>
    <property type="match status" value="15"/>
</dbReference>
<feature type="repeat" description="ANK" evidence="3">
    <location>
        <begin position="248"/>
        <end position="280"/>
    </location>
</feature>
<feature type="repeat" description="ANK" evidence="3">
    <location>
        <begin position="154"/>
        <end position="186"/>
    </location>
</feature>
<feature type="repeat" description="ANK" evidence="3">
    <location>
        <begin position="275"/>
        <end position="307"/>
    </location>
</feature>
<keyword evidence="1" id="KW-0677">Repeat</keyword>
<proteinExistence type="predicted"/>
<evidence type="ECO:0000256" key="2">
    <source>
        <dbReference type="ARBA" id="ARBA00023043"/>
    </source>
</evidence>
<dbReference type="Pfam" id="PF13637">
    <property type="entry name" value="Ank_4"/>
    <property type="match status" value="1"/>
</dbReference>
<dbReference type="Pfam" id="PF12796">
    <property type="entry name" value="Ank_2"/>
    <property type="match status" value="6"/>
</dbReference>
<accession>A0A482W576</accession>
<keyword evidence="5" id="KW-1185">Reference proteome</keyword>
<feature type="repeat" description="ANK" evidence="3">
    <location>
        <begin position="452"/>
        <end position="484"/>
    </location>
</feature>
<feature type="repeat" description="ANK" evidence="3">
    <location>
        <begin position="518"/>
        <end position="543"/>
    </location>
</feature>
<dbReference type="Proteomes" id="UP000292052">
    <property type="component" value="Unassembled WGS sequence"/>
</dbReference>
<evidence type="ECO:0000313" key="5">
    <source>
        <dbReference type="Proteomes" id="UP000292052"/>
    </source>
</evidence>
<dbReference type="InterPro" id="IPR002110">
    <property type="entry name" value="Ankyrin_rpt"/>
</dbReference>
<sequence>MKAHYQVISFLLENDANRHIPDNSGLTPLHIASRNNNYELVRILLSGQSYFTTLNPKTPLHYAARNGSIKIVKALVEAGSDVNATNGKNCTPLQVALLKNRHEVVEYLVENTKFDIDKIDRNGNCLLYLLIPFGLELFKSLVEKGAKIDIKNNCGKTLLHCAISGCFVDIAKYLIQKGADINIPNPENNSFKTLSSDLIQFLLDQNIRITYRDDSGSTLLHHVAEKGYSKLTEALVVRGEEINVVNSIGVTPLDLAFSSGHLEIAKILLKNGAEIDSANLHEACHNGHLKVVEFLITNGAKIEATNRKEETPLHLACDGGHLDIVRYLVKRGAQIEKVDKRGWTTLHFAANNGDVQMIKFLIENGANVNTADNNGYTPLFLTMEDLSRSGFQNTGGYLEAAEIILMNENIDISIKTKIFEHTILHSASAKGFLKIVEFLINKGAPIDDPDKYGNTPLDTAIYYQHEKVAAFLIKEGANVNIVNQTRSTPLHTAVYNNLFPTVELLVRNGAQIDASDDNGCIPLHIAVDYEHLSIVQFLVKNGVKGLINKVNKDGNNPLHIAMNSSCNYISNSRFAKLPESEFNLESFIERYKEIIELLIENGADYEAKNAAQQTPLDVAKCLLPQREREEKIECYYRSIQKLSSTFG</sequence>
<protein>
    <submittedName>
        <fullName evidence="4">Ankyrin repeat domain containing protein</fullName>
    </submittedName>
</protein>
<dbReference type="AlphaFoldDB" id="A0A482W576"/>
<dbReference type="InterPro" id="IPR036770">
    <property type="entry name" value="Ankyrin_rpt-contain_sf"/>
</dbReference>
<feature type="repeat" description="ANK" evidence="3">
    <location>
        <begin position="308"/>
        <end position="340"/>
    </location>
</feature>
<name>A0A482W576_ASBVE</name>
<dbReference type="PRINTS" id="PR01415">
    <property type="entry name" value="ANKYRIN"/>
</dbReference>
<dbReference type="PROSITE" id="PS50088">
    <property type="entry name" value="ANK_REPEAT"/>
    <property type="match status" value="12"/>
</dbReference>
<feature type="repeat" description="ANK" evidence="3">
    <location>
        <begin position="24"/>
        <end position="46"/>
    </location>
</feature>
<feature type="repeat" description="ANK" evidence="3">
    <location>
        <begin position="55"/>
        <end position="87"/>
    </location>
</feature>
<dbReference type="PANTHER" id="PTHR24126">
    <property type="entry name" value="ANKYRIN REPEAT, PH AND SEC7 DOMAIN CONTAINING PROTEIN SECG-RELATED"/>
    <property type="match status" value="1"/>
</dbReference>
<evidence type="ECO:0000256" key="3">
    <source>
        <dbReference type="PROSITE-ProRule" id="PRU00023"/>
    </source>
</evidence>
<feature type="repeat" description="ANK" evidence="3">
    <location>
        <begin position="215"/>
        <end position="247"/>
    </location>
</feature>
<evidence type="ECO:0000313" key="4">
    <source>
        <dbReference type="EMBL" id="RZC39913.1"/>
    </source>
</evidence>
<dbReference type="OrthoDB" id="194358at2759"/>
<organism evidence="4 5">
    <name type="scientific">Asbolus verrucosus</name>
    <name type="common">Desert ironclad beetle</name>
    <dbReference type="NCBI Taxonomy" id="1661398"/>
    <lineage>
        <taxon>Eukaryota</taxon>
        <taxon>Metazoa</taxon>
        <taxon>Ecdysozoa</taxon>
        <taxon>Arthropoda</taxon>
        <taxon>Hexapoda</taxon>
        <taxon>Insecta</taxon>
        <taxon>Pterygota</taxon>
        <taxon>Neoptera</taxon>
        <taxon>Endopterygota</taxon>
        <taxon>Coleoptera</taxon>
        <taxon>Polyphaga</taxon>
        <taxon>Cucujiformia</taxon>
        <taxon>Tenebrionidae</taxon>
        <taxon>Pimeliinae</taxon>
        <taxon>Asbolus</taxon>
    </lineage>
</organism>
<gene>
    <name evidence="4" type="ORF">BDFB_011568</name>
</gene>
<dbReference type="SUPFAM" id="SSF48403">
    <property type="entry name" value="Ankyrin repeat"/>
    <property type="match status" value="2"/>
</dbReference>
<evidence type="ECO:0000256" key="1">
    <source>
        <dbReference type="ARBA" id="ARBA00022737"/>
    </source>
</evidence>
<feature type="repeat" description="ANK" evidence="3">
    <location>
        <begin position="419"/>
        <end position="451"/>
    </location>
</feature>
<dbReference type="Gene3D" id="1.25.40.20">
    <property type="entry name" value="Ankyrin repeat-containing domain"/>
    <property type="match status" value="4"/>
</dbReference>
<feature type="repeat" description="ANK" evidence="3">
    <location>
        <begin position="341"/>
        <end position="373"/>
    </location>
</feature>
<dbReference type="EMBL" id="QDEB01030467">
    <property type="protein sequence ID" value="RZC39913.1"/>
    <property type="molecule type" value="Genomic_DNA"/>
</dbReference>
<dbReference type="STRING" id="1661398.A0A482W576"/>
<dbReference type="Pfam" id="PF13857">
    <property type="entry name" value="Ank_5"/>
    <property type="match status" value="1"/>
</dbReference>
<dbReference type="PROSITE" id="PS50297">
    <property type="entry name" value="ANK_REP_REGION"/>
    <property type="match status" value="12"/>
</dbReference>
<feature type="repeat" description="ANK" evidence="3">
    <location>
        <begin position="485"/>
        <end position="517"/>
    </location>
</feature>
<reference evidence="4 5" key="1">
    <citation type="submission" date="2017-03" db="EMBL/GenBank/DDBJ databases">
        <title>Genome of the blue death feigning beetle - Asbolus verrucosus.</title>
        <authorList>
            <person name="Rider S.D."/>
        </authorList>
    </citation>
    <scope>NUCLEOTIDE SEQUENCE [LARGE SCALE GENOMIC DNA]</scope>
    <source>
        <strain evidence="4">Butters</strain>
        <tissue evidence="4">Head and leg muscle</tissue>
    </source>
</reference>
<comment type="caution">
    <text evidence="4">The sequence shown here is derived from an EMBL/GenBank/DDBJ whole genome shotgun (WGS) entry which is preliminary data.</text>
</comment>